<dbReference type="PANTHER" id="PTHR46239">
    <property type="entry name" value="DNA REPAIR PROTEIN RAD51 HOMOLOG 3 RAD51C"/>
    <property type="match status" value="1"/>
</dbReference>
<dbReference type="InterPro" id="IPR052093">
    <property type="entry name" value="HR_Repair_Mediator"/>
</dbReference>
<dbReference type="GO" id="GO:0007131">
    <property type="term" value="P:reciprocal meiotic recombination"/>
    <property type="evidence" value="ECO:0007669"/>
    <property type="project" value="TreeGrafter"/>
</dbReference>
<dbReference type="AlphaFoldDB" id="A0AAE0PFB7"/>
<keyword evidence="6" id="KW-0539">Nucleus</keyword>
<reference evidence="9" key="2">
    <citation type="submission" date="2023-07" db="EMBL/GenBank/DDBJ databases">
        <authorList>
            <consortium name="Lawrence Berkeley National Laboratory"/>
            <person name="Haridas S."/>
            <person name="Hensen N."/>
            <person name="Bonometti L."/>
            <person name="Westerberg I."/>
            <person name="Brannstrom I.O."/>
            <person name="Guillou S."/>
            <person name="Cros-Aarteil S."/>
            <person name="Calhoun S."/>
            <person name="Kuo A."/>
            <person name="Mondo S."/>
            <person name="Pangilinan J."/>
            <person name="Riley R."/>
            <person name="LaButti K."/>
            <person name="Andreopoulos B."/>
            <person name="Lipzen A."/>
            <person name="Chen C."/>
            <person name="Yanf M."/>
            <person name="Daum C."/>
            <person name="Ng V."/>
            <person name="Clum A."/>
            <person name="Steindorff A."/>
            <person name="Ohm R."/>
            <person name="Martin F."/>
            <person name="Silar P."/>
            <person name="Natvig D."/>
            <person name="Lalanne C."/>
            <person name="Gautier V."/>
            <person name="Ament-velasquez S.L."/>
            <person name="Kruys A."/>
            <person name="Hutchinson M.I."/>
            <person name="Powell A.J."/>
            <person name="Barry K."/>
            <person name="Miller A.N."/>
            <person name="Grigoriev I.V."/>
            <person name="Debuchy R."/>
            <person name="Gladieux P."/>
            <person name="Thoren M.H."/>
            <person name="Johannesson H."/>
        </authorList>
    </citation>
    <scope>NUCLEOTIDE SEQUENCE</scope>
    <source>
        <strain evidence="9">FGSC 1904</strain>
    </source>
</reference>
<dbReference type="EMBL" id="JAUTDP010000006">
    <property type="protein sequence ID" value="KAK3398747.1"/>
    <property type="molecule type" value="Genomic_DNA"/>
</dbReference>
<dbReference type="GO" id="GO:0033063">
    <property type="term" value="C:Rad51B-Rad51C-Rad51D-XRCC2 complex"/>
    <property type="evidence" value="ECO:0007669"/>
    <property type="project" value="TreeGrafter"/>
</dbReference>
<dbReference type="GO" id="GO:0000400">
    <property type="term" value="F:four-way junction DNA binding"/>
    <property type="evidence" value="ECO:0007669"/>
    <property type="project" value="TreeGrafter"/>
</dbReference>
<dbReference type="GO" id="GO:0000707">
    <property type="term" value="P:meiotic DNA recombinase assembly"/>
    <property type="evidence" value="ECO:0007669"/>
    <property type="project" value="TreeGrafter"/>
</dbReference>
<feature type="compositionally biased region" description="Acidic residues" evidence="7">
    <location>
        <begin position="353"/>
        <end position="363"/>
    </location>
</feature>
<dbReference type="Gene3D" id="3.40.50.300">
    <property type="entry name" value="P-loop containing nucleotide triphosphate hydrolases"/>
    <property type="match status" value="1"/>
</dbReference>
<keyword evidence="4" id="KW-0067">ATP-binding</keyword>
<accession>A0AAE0PFB7</accession>
<dbReference type="Proteomes" id="UP001281003">
    <property type="component" value="Unassembled WGS sequence"/>
</dbReference>
<comment type="caution">
    <text evidence="9">The sequence shown here is derived from an EMBL/GenBank/DDBJ whole genome shotgun (WGS) entry which is preliminary data.</text>
</comment>
<dbReference type="GO" id="GO:0005524">
    <property type="term" value="F:ATP binding"/>
    <property type="evidence" value="ECO:0007669"/>
    <property type="project" value="UniProtKB-KW"/>
</dbReference>
<evidence type="ECO:0000313" key="10">
    <source>
        <dbReference type="Proteomes" id="UP001281003"/>
    </source>
</evidence>
<evidence type="ECO:0000256" key="3">
    <source>
        <dbReference type="ARBA" id="ARBA00022763"/>
    </source>
</evidence>
<feature type="compositionally biased region" description="Basic and acidic residues" evidence="7">
    <location>
        <begin position="426"/>
        <end position="438"/>
    </location>
</feature>
<reference evidence="9" key="1">
    <citation type="journal article" date="2023" name="Mol. Phylogenet. Evol.">
        <title>Genome-scale phylogeny and comparative genomics of the fungal order Sordariales.</title>
        <authorList>
            <person name="Hensen N."/>
            <person name="Bonometti L."/>
            <person name="Westerberg I."/>
            <person name="Brannstrom I.O."/>
            <person name="Guillou S."/>
            <person name="Cros-Aarteil S."/>
            <person name="Calhoun S."/>
            <person name="Haridas S."/>
            <person name="Kuo A."/>
            <person name="Mondo S."/>
            <person name="Pangilinan J."/>
            <person name="Riley R."/>
            <person name="LaButti K."/>
            <person name="Andreopoulos B."/>
            <person name="Lipzen A."/>
            <person name="Chen C."/>
            <person name="Yan M."/>
            <person name="Daum C."/>
            <person name="Ng V."/>
            <person name="Clum A."/>
            <person name="Steindorff A."/>
            <person name="Ohm R.A."/>
            <person name="Martin F."/>
            <person name="Silar P."/>
            <person name="Natvig D.O."/>
            <person name="Lalanne C."/>
            <person name="Gautier V."/>
            <person name="Ament-Velasquez S.L."/>
            <person name="Kruys A."/>
            <person name="Hutchinson M.I."/>
            <person name="Powell A.J."/>
            <person name="Barry K."/>
            <person name="Miller A.N."/>
            <person name="Grigoriev I.V."/>
            <person name="Debuchy R."/>
            <person name="Gladieux P."/>
            <person name="Hiltunen Thoren M."/>
            <person name="Johannesson H."/>
        </authorList>
    </citation>
    <scope>NUCLEOTIDE SEQUENCE</scope>
    <source>
        <strain evidence="9">FGSC 1904</strain>
    </source>
</reference>
<feature type="domain" description="RecA family profile 1" evidence="8">
    <location>
        <begin position="40"/>
        <end position="239"/>
    </location>
</feature>
<evidence type="ECO:0000256" key="2">
    <source>
        <dbReference type="ARBA" id="ARBA00022741"/>
    </source>
</evidence>
<dbReference type="CDD" id="cd01393">
    <property type="entry name" value="RecA-like"/>
    <property type="match status" value="1"/>
</dbReference>
<feature type="compositionally biased region" description="Polar residues" evidence="7">
    <location>
        <begin position="416"/>
        <end position="425"/>
    </location>
</feature>
<name>A0AAE0PFB7_SORBR</name>
<evidence type="ECO:0000256" key="5">
    <source>
        <dbReference type="ARBA" id="ARBA00023204"/>
    </source>
</evidence>
<gene>
    <name evidence="9" type="ORF">B0T20DRAFT_352866</name>
</gene>
<evidence type="ECO:0000256" key="4">
    <source>
        <dbReference type="ARBA" id="ARBA00022840"/>
    </source>
</evidence>
<comment type="subcellular location">
    <subcellularLocation>
        <location evidence="1">Nucleus</location>
    </subcellularLocation>
</comment>
<dbReference type="PROSITE" id="PS50162">
    <property type="entry name" value="RECA_2"/>
    <property type="match status" value="1"/>
</dbReference>
<feature type="compositionally biased region" description="Acidic residues" evidence="7">
    <location>
        <begin position="383"/>
        <end position="397"/>
    </location>
</feature>
<evidence type="ECO:0000259" key="8">
    <source>
        <dbReference type="PROSITE" id="PS50162"/>
    </source>
</evidence>
<keyword evidence="3" id="KW-0227">DNA damage</keyword>
<dbReference type="GO" id="GO:0008821">
    <property type="term" value="F:crossover junction DNA endonuclease activity"/>
    <property type="evidence" value="ECO:0007669"/>
    <property type="project" value="TreeGrafter"/>
</dbReference>
<evidence type="ECO:0000313" key="9">
    <source>
        <dbReference type="EMBL" id="KAK3398747.1"/>
    </source>
</evidence>
<dbReference type="GO" id="GO:0140664">
    <property type="term" value="F:ATP-dependent DNA damage sensor activity"/>
    <property type="evidence" value="ECO:0007669"/>
    <property type="project" value="InterPro"/>
</dbReference>
<dbReference type="GO" id="GO:0033065">
    <property type="term" value="C:Rad51C-XRCC3 complex"/>
    <property type="evidence" value="ECO:0007669"/>
    <property type="project" value="TreeGrafter"/>
</dbReference>
<evidence type="ECO:0000256" key="1">
    <source>
        <dbReference type="ARBA" id="ARBA00004123"/>
    </source>
</evidence>
<keyword evidence="2" id="KW-0547">Nucleotide-binding</keyword>
<dbReference type="GO" id="GO:0005657">
    <property type="term" value="C:replication fork"/>
    <property type="evidence" value="ECO:0007669"/>
    <property type="project" value="TreeGrafter"/>
</dbReference>
<evidence type="ECO:0000256" key="7">
    <source>
        <dbReference type="SAM" id="MobiDB-lite"/>
    </source>
</evidence>
<protein>
    <submittedName>
        <fullName evidence="9">RAD55 protein</fullName>
    </submittedName>
</protein>
<dbReference type="SUPFAM" id="SSF52540">
    <property type="entry name" value="P-loop containing nucleoside triphosphate hydrolases"/>
    <property type="match status" value="1"/>
</dbReference>
<sequence>MDYHERHGHDVASFDDLPSTHRMPTVSAADALDDLNDGDNSPFIPTGLEALDAALKPSLDIDIASGGVQKGQVTEIWGPPGVGKTAFGIQLAASCLSDGKGVVWVDGFHRVPIERLRSVLGSKVRKDKEEEEVDATVDERLNALTHYTCPSLPHLIALLCRPTSSCIPQNTSLIVVDSLSALVNHAFPRTPEQKKMVDSKGNKVPSLSARRLQVLQYIIGALQKLAATRDIAIVVLTQCATKMMQAERGATLVPAINAGVWEQGISTRLVLYRNLAFSDAGVQGLRLVGVQKLNGKASEAPVDTICAFDIEESGLITVEYDFSEPVPNHLSTPSSKRKLGDTTLEIADSDDEDYGWQEEDDEAVPPPPSQWQGSEDILLVPEPESEQEDEEQEEKEDEGSYHEADDAGDEDADDAFNTTADVSQFDSKKVFGRDREIQDSQADW</sequence>
<keyword evidence="10" id="KW-1185">Reference proteome</keyword>
<organism evidence="9 10">
    <name type="scientific">Sordaria brevicollis</name>
    <dbReference type="NCBI Taxonomy" id="83679"/>
    <lineage>
        <taxon>Eukaryota</taxon>
        <taxon>Fungi</taxon>
        <taxon>Dikarya</taxon>
        <taxon>Ascomycota</taxon>
        <taxon>Pezizomycotina</taxon>
        <taxon>Sordariomycetes</taxon>
        <taxon>Sordariomycetidae</taxon>
        <taxon>Sordariales</taxon>
        <taxon>Sordariaceae</taxon>
        <taxon>Sordaria</taxon>
    </lineage>
</organism>
<dbReference type="PANTHER" id="PTHR46239:SF1">
    <property type="entry name" value="DNA REPAIR PROTEIN RAD51 HOMOLOG 3"/>
    <property type="match status" value="1"/>
</dbReference>
<proteinExistence type="predicted"/>
<dbReference type="InterPro" id="IPR020588">
    <property type="entry name" value="RecA_ATP-bd"/>
</dbReference>
<dbReference type="InterPro" id="IPR027417">
    <property type="entry name" value="P-loop_NTPase"/>
</dbReference>
<evidence type="ECO:0000256" key="6">
    <source>
        <dbReference type="ARBA" id="ARBA00023242"/>
    </source>
</evidence>
<feature type="region of interest" description="Disordered" evidence="7">
    <location>
        <begin position="353"/>
        <end position="444"/>
    </location>
</feature>
<keyword evidence="5" id="KW-0234">DNA repair</keyword>